<dbReference type="EMBL" id="QNTU01000010">
    <property type="protein sequence ID" value="RBI66237.1"/>
    <property type="molecule type" value="Genomic_DNA"/>
</dbReference>
<dbReference type="AlphaFoldDB" id="A0A365TKD2"/>
<protein>
    <recommendedName>
        <fullName evidence="5">ATP-grasp domain-containing protein</fullName>
    </recommendedName>
</protein>
<dbReference type="GO" id="GO:0005524">
    <property type="term" value="F:ATP binding"/>
    <property type="evidence" value="ECO:0007669"/>
    <property type="project" value="UniProtKB-UniRule"/>
</dbReference>
<keyword evidence="1" id="KW-0436">Ligase</keyword>
<comment type="caution">
    <text evidence="6">The sequence shown here is derived from an EMBL/GenBank/DDBJ whole genome shotgun (WGS) entry which is preliminary data.</text>
</comment>
<evidence type="ECO:0000259" key="5">
    <source>
        <dbReference type="PROSITE" id="PS50975"/>
    </source>
</evidence>
<dbReference type="GO" id="GO:0016874">
    <property type="term" value="F:ligase activity"/>
    <property type="evidence" value="ECO:0007669"/>
    <property type="project" value="UniProtKB-KW"/>
</dbReference>
<dbReference type="InterPro" id="IPR052032">
    <property type="entry name" value="ATP-dep_AA_Ligase"/>
</dbReference>
<feature type="domain" description="ATP-grasp" evidence="5">
    <location>
        <begin position="110"/>
        <end position="303"/>
    </location>
</feature>
<gene>
    <name evidence="6" type="ORF">DQ400_14395</name>
</gene>
<name>A0A365TKD2_9GAMM</name>
<dbReference type="InterPro" id="IPR011761">
    <property type="entry name" value="ATP-grasp"/>
</dbReference>
<dbReference type="Gene3D" id="3.30.470.20">
    <property type="entry name" value="ATP-grasp fold, B domain"/>
    <property type="match status" value="1"/>
</dbReference>
<accession>A0A365TKD2</accession>
<evidence type="ECO:0000313" key="7">
    <source>
        <dbReference type="Proteomes" id="UP000252204"/>
    </source>
</evidence>
<dbReference type="Pfam" id="PF13535">
    <property type="entry name" value="ATP-grasp_4"/>
    <property type="match status" value="1"/>
</dbReference>
<dbReference type="PANTHER" id="PTHR43585">
    <property type="entry name" value="FUMIPYRROLE BIOSYNTHESIS PROTEIN C"/>
    <property type="match status" value="1"/>
</dbReference>
<sequence length="394" mass="43316">MKQPKKLLVLGGSPFQVPLIEKAKEMGLYVITCDYLPENPGHALADEYHNASTTDKEAILSLARKLEIDAITTFCSDPAVPTVGYVADQLGLPGPRLASVEQLTEKDKFRSLMQKVGLNVPACFTVKAGELPEGIDPSQRYIVKPVDSSGSKGITQSTGEAEPLEQAINYALQFSRAGRCIIEGFIDGKQVHGDAFVKDGKLIYHYLGDHYFFTDTNSFIPISTRWPASISDSAMQSVVAQTEKLLQAAGYLNGPINIEARIGSDDKAYIIEIGPRNGGNFVPIIQQHLSGFDFTKAVIDIALGLNYTASVKVRYMAGAHYILHSARDGILKSIAVPEELKKHLFYAQYFKKEGDLIAKYQGSGQSLGVCLFNFNNSKLRDDLMNEYLPKVEIR</sequence>
<dbReference type="Proteomes" id="UP000252204">
    <property type="component" value="Unassembled WGS sequence"/>
</dbReference>
<dbReference type="PANTHER" id="PTHR43585:SF2">
    <property type="entry name" value="ATP-GRASP ENZYME FSQD"/>
    <property type="match status" value="1"/>
</dbReference>
<dbReference type="SUPFAM" id="SSF56059">
    <property type="entry name" value="Glutathione synthetase ATP-binding domain-like"/>
    <property type="match status" value="1"/>
</dbReference>
<evidence type="ECO:0000256" key="1">
    <source>
        <dbReference type="ARBA" id="ARBA00022598"/>
    </source>
</evidence>
<dbReference type="InterPro" id="IPR016185">
    <property type="entry name" value="PreATP-grasp_dom_sf"/>
</dbReference>
<dbReference type="Gene3D" id="3.40.50.20">
    <property type="match status" value="1"/>
</dbReference>
<organism evidence="6 7">
    <name type="scientific">Vreelandella sulfidaeris</name>
    <dbReference type="NCBI Taxonomy" id="115553"/>
    <lineage>
        <taxon>Bacteria</taxon>
        <taxon>Pseudomonadati</taxon>
        <taxon>Pseudomonadota</taxon>
        <taxon>Gammaproteobacteria</taxon>
        <taxon>Oceanospirillales</taxon>
        <taxon>Halomonadaceae</taxon>
        <taxon>Vreelandella</taxon>
    </lineage>
</organism>
<evidence type="ECO:0000256" key="4">
    <source>
        <dbReference type="PROSITE-ProRule" id="PRU00409"/>
    </source>
</evidence>
<evidence type="ECO:0000313" key="6">
    <source>
        <dbReference type="EMBL" id="RBI66237.1"/>
    </source>
</evidence>
<reference evidence="7" key="1">
    <citation type="submission" date="2018-06" db="EMBL/GenBank/DDBJ databases">
        <title>Whole genome sequencing of four bacterial strains from South Shetland trench revealing bio-synthetic gene clusters.</title>
        <authorList>
            <person name="Abdel-Mageed W.M."/>
            <person name="Lehri B."/>
            <person name="Jarmusch S."/>
            <person name="Miranda K."/>
            <person name="Goodfellow M."/>
            <person name="Jaspars M."/>
            <person name="Karlyshev A.V."/>
        </authorList>
    </citation>
    <scope>NUCLEOTIDE SEQUENCE [LARGE SCALE GENOMIC DNA]</scope>
    <source>
        <strain evidence="7">SST4</strain>
    </source>
</reference>
<evidence type="ECO:0000256" key="3">
    <source>
        <dbReference type="ARBA" id="ARBA00022840"/>
    </source>
</evidence>
<dbReference type="GO" id="GO:0046872">
    <property type="term" value="F:metal ion binding"/>
    <property type="evidence" value="ECO:0007669"/>
    <property type="project" value="InterPro"/>
</dbReference>
<dbReference type="OrthoDB" id="9803907at2"/>
<dbReference type="SUPFAM" id="SSF52440">
    <property type="entry name" value="PreATP-grasp domain"/>
    <property type="match status" value="1"/>
</dbReference>
<keyword evidence="7" id="KW-1185">Reference proteome</keyword>
<proteinExistence type="predicted"/>
<evidence type="ECO:0000256" key="2">
    <source>
        <dbReference type="ARBA" id="ARBA00022741"/>
    </source>
</evidence>
<dbReference type="RefSeq" id="WP_113270434.1">
    <property type="nucleotide sequence ID" value="NZ_QNTU01000010.1"/>
</dbReference>
<dbReference type="PROSITE" id="PS50975">
    <property type="entry name" value="ATP_GRASP"/>
    <property type="match status" value="1"/>
</dbReference>
<keyword evidence="2 4" id="KW-0547">Nucleotide-binding</keyword>
<keyword evidence="3 4" id="KW-0067">ATP-binding</keyword>